<evidence type="ECO:0000256" key="5">
    <source>
        <dbReference type="ARBA" id="ARBA00022833"/>
    </source>
</evidence>
<comment type="caution">
    <text evidence="10">The sequence shown here is derived from an EMBL/GenBank/DDBJ whole genome shotgun (WGS) entry which is preliminary data.</text>
</comment>
<dbReference type="GO" id="GO:0003723">
    <property type="term" value="F:RNA binding"/>
    <property type="evidence" value="ECO:0007669"/>
    <property type="project" value="UniProtKB-KW"/>
</dbReference>
<dbReference type="Pfam" id="PF17770">
    <property type="entry name" value="RNase_J_C"/>
    <property type="match status" value="1"/>
</dbReference>
<evidence type="ECO:0000313" key="10">
    <source>
        <dbReference type="EMBL" id="OGJ02147.1"/>
    </source>
</evidence>
<organism evidence="10 11">
    <name type="scientific">Candidatus Nomurabacteria bacterium RIFCSPLOWO2_02_FULL_40_67</name>
    <dbReference type="NCBI Taxonomy" id="1801787"/>
    <lineage>
        <taxon>Bacteria</taxon>
        <taxon>Candidatus Nomuraibacteriota</taxon>
    </lineage>
</organism>
<dbReference type="Pfam" id="PF00753">
    <property type="entry name" value="Lactamase_B"/>
    <property type="match status" value="1"/>
</dbReference>
<sequence>MIKKQRLSFSAISVDPARNTTHNAPGGPKKIPGGDKGERKNPIKSSTYQYRKKRYGVGARSHSFTGKNQFKPGFKSGESNIRIPPPESGVIRIIPLGGVEEIGKNMTAIEIGDDIVVIDAGMHFSNEATPGVDYVIPNTTYLEERKEKIRALIITHGHLDHIGGVPLVLSRIGNPPVYSRNLSILMMRKRQAEFPHLPAMKENIVEKDETITCGKIKIRFFGVTHTIPDSMGIIIETEHGWIVTPGDYKLDQVDGVVSEEEGEEYSIFDKAKVLLLMTDSTNIENEGFSLPEVKVHKGLENLIRKVNGRMIIAAFASHITRLAYVVKFAESLGKKIAIDGRSMKTNIDVAIEAGLFTPKKDTIIPIEDVSNYPPNKIVVLMTGAQGEEFAALNRAANKSNTKFSLHKEDTIILSASIIPGNELQVQRMKDNLTRQGVRIISYRTAGEDFVHATGHGNQEDIKWLHRKVHPKFFIPIHGFHSMLVRHKELAMEVGMSEENIVVPDNGSIIEISADGEKINKRKEKAASGIMMVDGVSISDTQEVVIRDRQMLSQDGMFVIIALLDQKTGKLKKSPDIISRGFVYLKENQELLRQVRIIIKKSVEEGAALSNQRNRADLVDFDYIKAELGETVSKFLYQKTEKRPLVIPVILGV</sequence>
<dbReference type="NCBIfam" id="TIGR00649">
    <property type="entry name" value="MG423"/>
    <property type="match status" value="1"/>
</dbReference>
<dbReference type="Proteomes" id="UP000177693">
    <property type="component" value="Unassembled WGS sequence"/>
</dbReference>
<dbReference type="InterPro" id="IPR004613">
    <property type="entry name" value="RNase_J"/>
</dbReference>
<feature type="domain" description="Metallo-beta-lactamase" evidence="9">
    <location>
        <begin position="103"/>
        <end position="299"/>
    </location>
</feature>
<reference evidence="10 11" key="1">
    <citation type="journal article" date="2016" name="Nat. Commun.">
        <title>Thousands of microbial genomes shed light on interconnected biogeochemical processes in an aquifer system.</title>
        <authorList>
            <person name="Anantharaman K."/>
            <person name="Brown C.T."/>
            <person name="Hug L.A."/>
            <person name="Sharon I."/>
            <person name="Castelle C.J."/>
            <person name="Probst A.J."/>
            <person name="Thomas B.C."/>
            <person name="Singh A."/>
            <person name="Wilkins M.J."/>
            <person name="Karaoz U."/>
            <person name="Brodie E.L."/>
            <person name="Williams K.H."/>
            <person name="Hubbard S.S."/>
            <person name="Banfield J.F."/>
        </authorList>
    </citation>
    <scope>NUCLEOTIDE SEQUENCE [LARGE SCALE GENOMIC DNA]</scope>
</reference>
<dbReference type="CDD" id="cd07714">
    <property type="entry name" value="RNaseJ_MBL-fold"/>
    <property type="match status" value="1"/>
</dbReference>
<dbReference type="InterPro" id="IPR041636">
    <property type="entry name" value="RNase_J_C"/>
</dbReference>
<proteinExistence type="predicted"/>
<dbReference type="Gene3D" id="3.40.50.10710">
    <property type="entry name" value="Metallo-hydrolase/oxidoreductase"/>
    <property type="match status" value="1"/>
</dbReference>
<dbReference type="GO" id="GO:0046872">
    <property type="term" value="F:metal ion binding"/>
    <property type="evidence" value="ECO:0007669"/>
    <property type="project" value="InterPro"/>
</dbReference>
<evidence type="ECO:0000256" key="8">
    <source>
        <dbReference type="SAM" id="MobiDB-lite"/>
    </source>
</evidence>
<dbReference type="Gene3D" id="3.60.15.10">
    <property type="entry name" value="Ribonuclease Z/Hydroxyacylglutathione hydrolase-like"/>
    <property type="match status" value="1"/>
</dbReference>
<feature type="region of interest" description="Disordered" evidence="8">
    <location>
        <begin position="1"/>
        <end position="47"/>
    </location>
</feature>
<dbReference type="Pfam" id="PF22505">
    <property type="entry name" value="RNase_J_b_CASP"/>
    <property type="match status" value="1"/>
</dbReference>
<dbReference type="InterPro" id="IPR042173">
    <property type="entry name" value="RNase_J_2"/>
</dbReference>
<dbReference type="Pfam" id="PF07521">
    <property type="entry name" value="RMMBL"/>
    <property type="match status" value="1"/>
</dbReference>
<dbReference type="Gene3D" id="3.10.20.580">
    <property type="match status" value="1"/>
</dbReference>
<protein>
    <recommendedName>
        <fullName evidence="9">Metallo-beta-lactamase domain-containing protein</fullName>
    </recommendedName>
</protein>
<dbReference type="SUPFAM" id="SSF56281">
    <property type="entry name" value="Metallo-hydrolase/oxidoreductase"/>
    <property type="match status" value="1"/>
</dbReference>
<accession>A0A1F6Y6Z0</accession>
<gene>
    <name evidence="10" type="ORF">A3I23_04140</name>
</gene>
<evidence type="ECO:0000256" key="3">
    <source>
        <dbReference type="ARBA" id="ARBA00022723"/>
    </source>
</evidence>
<keyword evidence="6" id="KW-0269">Exonuclease</keyword>
<dbReference type="GO" id="GO:0004527">
    <property type="term" value="F:exonuclease activity"/>
    <property type="evidence" value="ECO:0007669"/>
    <property type="project" value="UniProtKB-KW"/>
</dbReference>
<keyword evidence="4" id="KW-0378">Hydrolase</keyword>
<name>A0A1F6Y6Z0_9BACT</name>
<dbReference type="InterPro" id="IPR036866">
    <property type="entry name" value="RibonucZ/Hydroxyglut_hydro"/>
</dbReference>
<feature type="compositionally biased region" description="Basic and acidic residues" evidence="8">
    <location>
        <begin position="32"/>
        <end position="41"/>
    </location>
</feature>
<evidence type="ECO:0000313" key="11">
    <source>
        <dbReference type="Proteomes" id="UP000177693"/>
    </source>
</evidence>
<evidence type="ECO:0000256" key="1">
    <source>
        <dbReference type="ARBA" id="ARBA00022490"/>
    </source>
</evidence>
<evidence type="ECO:0000256" key="6">
    <source>
        <dbReference type="ARBA" id="ARBA00022839"/>
    </source>
</evidence>
<evidence type="ECO:0000256" key="4">
    <source>
        <dbReference type="ARBA" id="ARBA00022801"/>
    </source>
</evidence>
<dbReference type="PANTHER" id="PTHR43694:SF1">
    <property type="entry name" value="RIBONUCLEASE J"/>
    <property type="match status" value="1"/>
</dbReference>
<dbReference type="AlphaFoldDB" id="A0A1F6Y6Z0"/>
<evidence type="ECO:0000256" key="7">
    <source>
        <dbReference type="ARBA" id="ARBA00022884"/>
    </source>
</evidence>
<keyword evidence="5" id="KW-0862">Zinc</keyword>
<evidence type="ECO:0000259" key="9">
    <source>
        <dbReference type="SMART" id="SM00849"/>
    </source>
</evidence>
<keyword evidence="7" id="KW-0694">RNA-binding</keyword>
<keyword evidence="1" id="KW-0963">Cytoplasm</keyword>
<dbReference type="InterPro" id="IPR055132">
    <property type="entry name" value="RNase_J_b_CASP"/>
</dbReference>
<dbReference type="EMBL" id="MFVL01000005">
    <property type="protein sequence ID" value="OGJ02147.1"/>
    <property type="molecule type" value="Genomic_DNA"/>
</dbReference>
<dbReference type="SMART" id="SM00849">
    <property type="entry name" value="Lactamase_B"/>
    <property type="match status" value="1"/>
</dbReference>
<dbReference type="InterPro" id="IPR001279">
    <property type="entry name" value="Metallo-B-lactamas"/>
</dbReference>
<keyword evidence="2" id="KW-0540">Nuclease</keyword>
<dbReference type="InterPro" id="IPR011108">
    <property type="entry name" value="RMMBL"/>
</dbReference>
<keyword evidence="3" id="KW-0479">Metal-binding</keyword>
<dbReference type="PANTHER" id="PTHR43694">
    <property type="entry name" value="RIBONUCLEASE J"/>
    <property type="match status" value="1"/>
</dbReference>
<evidence type="ECO:0000256" key="2">
    <source>
        <dbReference type="ARBA" id="ARBA00022722"/>
    </source>
</evidence>